<comment type="caution">
    <text evidence="3">The sequence shown here is derived from an EMBL/GenBank/DDBJ whole genome shotgun (WGS) entry which is preliminary data.</text>
</comment>
<dbReference type="InterPro" id="IPR036986">
    <property type="entry name" value="S4_RNA-bd_sf"/>
</dbReference>
<proteinExistence type="predicted"/>
<dbReference type="GO" id="GO:0003723">
    <property type="term" value="F:RNA binding"/>
    <property type="evidence" value="ECO:0007669"/>
    <property type="project" value="UniProtKB-KW"/>
</dbReference>
<gene>
    <name evidence="3" type="ORF">A1OK_20275</name>
</gene>
<dbReference type="EMBL" id="AJWN02000032">
    <property type="protein sequence ID" value="OEE62922.1"/>
    <property type="molecule type" value="Genomic_DNA"/>
</dbReference>
<dbReference type="Proteomes" id="UP000095039">
    <property type="component" value="Unassembled WGS sequence"/>
</dbReference>
<dbReference type="RefSeq" id="WP_016958622.1">
    <property type="nucleotide sequence ID" value="NZ_AJWN02000032.1"/>
</dbReference>
<dbReference type="PROSITE" id="PS50889">
    <property type="entry name" value="S4"/>
    <property type="match status" value="1"/>
</dbReference>
<protein>
    <submittedName>
        <fullName evidence="3">Uncharacterized protein</fullName>
    </submittedName>
</protein>
<evidence type="ECO:0000313" key="4">
    <source>
        <dbReference type="Proteomes" id="UP000095039"/>
    </source>
</evidence>
<keyword evidence="1" id="KW-0694">RNA-binding</keyword>
<accession>A0A1E5CCQ2</accession>
<sequence>MSQEEIEIEAIGVEVSAHPVELYKVLKIANAVSGGGEAKMAIVEGYVVVNGDVETRKRRKIHDGDVIEFNEEFYVLLCDEPPTPVEPRKPKPAAVEKKPQAQPKAKAQKPANNAQAKKAKPQKVDKKAASKLSKSAKSSLSASAKTVNSDKPAEDKPKNDAATGRSSITF</sequence>
<feature type="compositionally biased region" description="Low complexity" evidence="2">
    <location>
        <begin position="130"/>
        <end position="145"/>
    </location>
</feature>
<reference evidence="3 4" key="1">
    <citation type="journal article" date="2012" name="Science">
        <title>Ecological populations of bacteria act as socially cohesive units of antibiotic production and resistance.</title>
        <authorList>
            <person name="Cordero O.X."/>
            <person name="Wildschutte H."/>
            <person name="Kirkup B."/>
            <person name="Proehl S."/>
            <person name="Ngo L."/>
            <person name="Hussain F."/>
            <person name="Le Roux F."/>
            <person name="Mincer T."/>
            <person name="Polz M.F."/>
        </authorList>
    </citation>
    <scope>NUCLEOTIDE SEQUENCE [LARGE SCALE GENOMIC DNA]</scope>
    <source>
        <strain evidence="3 4">FF-454</strain>
    </source>
</reference>
<organism evidence="3 4">
    <name type="scientific">Enterovibrio norvegicus FF-454</name>
    <dbReference type="NCBI Taxonomy" id="1185651"/>
    <lineage>
        <taxon>Bacteria</taxon>
        <taxon>Pseudomonadati</taxon>
        <taxon>Pseudomonadota</taxon>
        <taxon>Gammaproteobacteria</taxon>
        <taxon>Vibrionales</taxon>
        <taxon>Vibrionaceae</taxon>
        <taxon>Enterovibrio</taxon>
    </lineage>
</organism>
<keyword evidence="4" id="KW-1185">Reference proteome</keyword>
<evidence type="ECO:0000256" key="1">
    <source>
        <dbReference type="PROSITE-ProRule" id="PRU00182"/>
    </source>
</evidence>
<evidence type="ECO:0000313" key="3">
    <source>
        <dbReference type="EMBL" id="OEE62922.1"/>
    </source>
</evidence>
<evidence type="ECO:0000256" key="2">
    <source>
        <dbReference type="SAM" id="MobiDB-lite"/>
    </source>
</evidence>
<dbReference type="Pfam" id="PF13275">
    <property type="entry name" value="S4_2"/>
    <property type="match status" value="1"/>
</dbReference>
<feature type="compositionally biased region" description="Basic and acidic residues" evidence="2">
    <location>
        <begin position="86"/>
        <end position="99"/>
    </location>
</feature>
<name>A0A1E5CCQ2_9GAMM</name>
<dbReference type="SUPFAM" id="SSF55174">
    <property type="entry name" value="Alpha-L RNA-binding motif"/>
    <property type="match status" value="1"/>
</dbReference>
<feature type="region of interest" description="Disordered" evidence="2">
    <location>
        <begin position="80"/>
        <end position="170"/>
    </location>
</feature>
<dbReference type="AlphaFoldDB" id="A0A1E5CCQ2"/>
<dbReference type="CDD" id="cd00165">
    <property type="entry name" value="S4"/>
    <property type="match status" value="1"/>
</dbReference>
<feature type="compositionally biased region" description="Low complexity" evidence="2">
    <location>
        <begin position="100"/>
        <end position="116"/>
    </location>
</feature>
<dbReference type="Gene3D" id="3.10.290.10">
    <property type="entry name" value="RNA-binding S4 domain"/>
    <property type="match status" value="1"/>
</dbReference>